<accession>A0A9W9H5Q1</accession>
<dbReference type="RefSeq" id="XP_056523687.1">
    <property type="nucleotide sequence ID" value="XM_056664630.1"/>
</dbReference>
<dbReference type="Gene3D" id="1.10.340.70">
    <property type="match status" value="1"/>
</dbReference>
<dbReference type="EMBL" id="JAPQKL010000003">
    <property type="protein sequence ID" value="KAJ5139038.1"/>
    <property type="molecule type" value="Genomic_DNA"/>
</dbReference>
<sequence>MIWVERQYHSVLHKGIKWLWGATFPFPYDHYTVQGIVLFKERYYIPSGEKLKSEILRLQHDDPITGGHFRRARTVDMVSRKYYWRNIHDEVKEYLKSTVIAQNGAFTNGETTLSSGCRSTCLFASEDRRARPDMAEDSPANMSQDRPLWNARVATMTLVRGVPEDDWLAATIQFLDDGTELADKNIARAVKEFAAKLSFRLAPVPGRRSPEANRQVGLHP</sequence>
<dbReference type="GeneID" id="81403800"/>
<organism evidence="2 3">
    <name type="scientific">Penicillium bovifimosum</name>
    <dbReference type="NCBI Taxonomy" id="126998"/>
    <lineage>
        <taxon>Eukaryota</taxon>
        <taxon>Fungi</taxon>
        <taxon>Dikarya</taxon>
        <taxon>Ascomycota</taxon>
        <taxon>Pezizomycotina</taxon>
        <taxon>Eurotiomycetes</taxon>
        <taxon>Eurotiomycetidae</taxon>
        <taxon>Eurotiales</taxon>
        <taxon>Aspergillaceae</taxon>
        <taxon>Penicillium</taxon>
    </lineage>
</organism>
<evidence type="ECO:0000313" key="3">
    <source>
        <dbReference type="Proteomes" id="UP001149079"/>
    </source>
</evidence>
<dbReference type="Pfam" id="PF17921">
    <property type="entry name" value="Integrase_H2C2"/>
    <property type="match status" value="1"/>
</dbReference>
<evidence type="ECO:0000259" key="1">
    <source>
        <dbReference type="Pfam" id="PF17921"/>
    </source>
</evidence>
<dbReference type="Proteomes" id="UP001149079">
    <property type="component" value="Unassembled WGS sequence"/>
</dbReference>
<dbReference type="OrthoDB" id="4236307at2759"/>
<dbReference type="AlphaFoldDB" id="A0A9W9H5Q1"/>
<dbReference type="InterPro" id="IPR041588">
    <property type="entry name" value="Integrase_H2C2"/>
</dbReference>
<feature type="domain" description="Integrase zinc-binding" evidence="1">
    <location>
        <begin position="49"/>
        <end position="97"/>
    </location>
</feature>
<keyword evidence="3" id="KW-1185">Reference proteome</keyword>
<name>A0A9W9H5Q1_9EURO</name>
<protein>
    <recommendedName>
        <fullName evidence="1">Integrase zinc-binding domain-containing protein</fullName>
    </recommendedName>
</protein>
<comment type="caution">
    <text evidence="2">The sequence shown here is derived from an EMBL/GenBank/DDBJ whole genome shotgun (WGS) entry which is preliminary data.</text>
</comment>
<proteinExistence type="predicted"/>
<reference evidence="2" key="1">
    <citation type="submission" date="2022-11" db="EMBL/GenBank/DDBJ databases">
        <authorList>
            <person name="Petersen C."/>
        </authorList>
    </citation>
    <scope>NUCLEOTIDE SEQUENCE</scope>
    <source>
        <strain evidence="2">IBT 22155</strain>
    </source>
</reference>
<evidence type="ECO:0000313" key="2">
    <source>
        <dbReference type="EMBL" id="KAJ5139038.1"/>
    </source>
</evidence>
<gene>
    <name evidence="2" type="ORF">N7515_003886</name>
</gene>
<reference evidence="2" key="2">
    <citation type="journal article" date="2023" name="IMA Fungus">
        <title>Comparative genomic study of the Penicillium genus elucidates a diverse pangenome and 15 lateral gene transfer events.</title>
        <authorList>
            <person name="Petersen C."/>
            <person name="Sorensen T."/>
            <person name="Nielsen M.R."/>
            <person name="Sondergaard T.E."/>
            <person name="Sorensen J.L."/>
            <person name="Fitzpatrick D.A."/>
            <person name="Frisvad J.C."/>
            <person name="Nielsen K.L."/>
        </authorList>
    </citation>
    <scope>NUCLEOTIDE SEQUENCE</scope>
    <source>
        <strain evidence="2">IBT 22155</strain>
    </source>
</reference>